<dbReference type="KEGG" id="aaf:AURANDRAFT_66131"/>
<evidence type="ECO:0000313" key="3">
    <source>
        <dbReference type="Proteomes" id="UP000002729"/>
    </source>
</evidence>
<feature type="compositionally biased region" description="Basic and acidic residues" evidence="1">
    <location>
        <begin position="198"/>
        <end position="212"/>
    </location>
</feature>
<dbReference type="Proteomes" id="UP000002729">
    <property type="component" value="Unassembled WGS sequence"/>
</dbReference>
<name>F0YGF6_AURAN</name>
<feature type="region of interest" description="Disordered" evidence="1">
    <location>
        <begin position="135"/>
        <end position="235"/>
    </location>
</feature>
<dbReference type="InParanoid" id="F0YGF6"/>
<organism evidence="3">
    <name type="scientific">Aureococcus anophagefferens</name>
    <name type="common">Harmful bloom alga</name>
    <dbReference type="NCBI Taxonomy" id="44056"/>
    <lineage>
        <taxon>Eukaryota</taxon>
        <taxon>Sar</taxon>
        <taxon>Stramenopiles</taxon>
        <taxon>Ochrophyta</taxon>
        <taxon>Pelagophyceae</taxon>
        <taxon>Pelagomonadales</taxon>
        <taxon>Pelagomonadaceae</taxon>
        <taxon>Aureococcus</taxon>
    </lineage>
</organism>
<dbReference type="RefSeq" id="XP_009039640.1">
    <property type="nucleotide sequence ID" value="XM_009041392.1"/>
</dbReference>
<sequence length="280" mass="30966">MRPLARLLRSAAVTRCASTSPTPAPAPTLICPAPPPAGFFQADGSRGTVEWDRRTPPMVWHPDYSVPWPSNHRFAMWKFDDLRLECVRSGLVPSERAFFSPRDEAGDEELDAAILAAHDATYVADVTTGTLEATLWRRARKPKRSAKSGKSGGGAPVEKKRKVAKSGEAAPAEKKRKVAKSGEAAPAEKKRRLRPRKEKSEPEAQEERRVSARLEATATKRRQPKSVAKVQRAPGEYCERAAARLERLCAAKGIDRFALPSAAAADEEEARHEEDERRRE</sequence>
<protein>
    <submittedName>
        <fullName evidence="2">Uncharacterized protein</fullName>
    </submittedName>
</protein>
<dbReference type="AlphaFoldDB" id="F0YGF6"/>
<dbReference type="GeneID" id="20225667"/>
<feature type="non-terminal residue" evidence="2">
    <location>
        <position position="280"/>
    </location>
</feature>
<accession>F0YGF6</accession>
<evidence type="ECO:0000256" key="1">
    <source>
        <dbReference type="SAM" id="MobiDB-lite"/>
    </source>
</evidence>
<feature type="region of interest" description="Disordered" evidence="1">
    <location>
        <begin position="257"/>
        <end position="280"/>
    </location>
</feature>
<feature type="compositionally biased region" description="Basic and acidic residues" evidence="1">
    <location>
        <begin position="269"/>
        <end position="280"/>
    </location>
</feature>
<reference evidence="2 3" key="1">
    <citation type="journal article" date="2011" name="Proc. Natl. Acad. Sci. U.S.A.">
        <title>Niche of harmful alga Aureococcus anophagefferens revealed through ecogenomics.</title>
        <authorList>
            <person name="Gobler C.J."/>
            <person name="Berry D.L."/>
            <person name="Dyhrman S.T."/>
            <person name="Wilhelm S.W."/>
            <person name="Salamov A."/>
            <person name="Lobanov A.V."/>
            <person name="Zhang Y."/>
            <person name="Collier J.L."/>
            <person name="Wurch L.L."/>
            <person name="Kustka A.B."/>
            <person name="Dill B.D."/>
            <person name="Shah M."/>
            <person name="VerBerkmoes N.C."/>
            <person name="Kuo A."/>
            <person name="Terry A."/>
            <person name="Pangilinan J."/>
            <person name="Lindquist E.A."/>
            <person name="Lucas S."/>
            <person name="Paulsen I.T."/>
            <person name="Hattenrath-Lehmann T.K."/>
            <person name="Talmage S.C."/>
            <person name="Walker E.A."/>
            <person name="Koch F."/>
            <person name="Burson A.M."/>
            <person name="Marcoval M.A."/>
            <person name="Tang Y.Z."/>
            <person name="Lecleir G.R."/>
            <person name="Coyne K.J."/>
            <person name="Berg G.M."/>
            <person name="Bertrand E.M."/>
            <person name="Saito M.A."/>
            <person name="Gladyshev V.N."/>
            <person name="Grigoriev I.V."/>
        </authorList>
    </citation>
    <scope>NUCLEOTIDE SEQUENCE [LARGE SCALE GENOMIC DNA]</scope>
    <source>
        <strain evidence="3">CCMP 1984</strain>
    </source>
</reference>
<proteinExistence type="predicted"/>
<gene>
    <name evidence="2" type="ORF">AURANDRAFT_66131</name>
</gene>
<dbReference type="OrthoDB" id="437693at2759"/>
<feature type="compositionally biased region" description="Basic residues" evidence="1">
    <location>
        <begin position="137"/>
        <end position="147"/>
    </location>
</feature>
<dbReference type="EMBL" id="GL833139">
    <property type="protein sequence ID" value="EGB05803.1"/>
    <property type="molecule type" value="Genomic_DNA"/>
</dbReference>
<evidence type="ECO:0000313" key="2">
    <source>
        <dbReference type="EMBL" id="EGB05803.1"/>
    </source>
</evidence>
<keyword evidence="3" id="KW-1185">Reference proteome</keyword>